<reference evidence="6 7" key="1">
    <citation type="submission" date="2017-06" db="EMBL/GenBank/DDBJ databases">
        <title>Genome Sequencing of the methanotroph Methylovulum psychrotolerants str. HV10-M2 isolated from a high-altitude environment.</title>
        <authorList>
            <person name="Mateos-Rivera A."/>
        </authorList>
    </citation>
    <scope>NUCLEOTIDE SEQUENCE [LARGE SCALE GENOMIC DNA]</scope>
    <source>
        <strain evidence="6 7">HV10_M2</strain>
    </source>
</reference>
<name>A0A1Z4C2L0_9GAMM</name>
<dbReference type="PROSITE" id="PS00012">
    <property type="entry name" value="PHOSPHOPANTETHEINE"/>
    <property type="match status" value="2"/>
</dbReference>
<dbReference type="Pfam" id="PF13193">
    <property type="entry name" value="AMP-binding_C"/>
    <property type="match status" value="2"/>
</dbReference>
<evidence type="ECO:0000256" key="1">
    <source>
        <dbReference type="ARBA" id="ARBA00001957"/>
    </source>
</evidence>
<keyword evidence="4" id="KW-0597">Phosphoprotein</keyword>
<dbReference type="InterPro" id="IPR009081">
    <property type="entry name" value="PP-bd_ACP"/>
</dbReference>
<dbReference type="FunFam" id="3.30.300.30:FF:000010">
    <property type="entry name" value="Enterobactin synthetase component F"/>
    <property type="match status" value="2"/>
</dbReference>
<dbReference type="Gene3D" id="3.30.300.30">
    <property type="match status" value="2"/>
</dbReference>
<dbReference type="PANTHER" id="PTHR45527">
    <property type="entry name" value="NONRIBOSOMAL PEPTIDE SYNTHETASE"/>
    <property type="match status" value="1"/>
</dbReference>
<evidence type="ECO:0000256" key="4">
    <source>
        <dbReference type="ARBA" id="ARBA00022553"/>
    </source>
</evidence>
<dbReference type="FunFam" id="3.40.50.12780:FF:000012">
    <property type="entry name" value="Non-ribosomal peptide synthetase"/>
    <property type="match status" value="2"/>
</dbReference>
<dbReference type="OrthoDB" id="9757559at2"/>
<evidence type="ECO:0000313" key="6">
    <source>
        <dbReference type="EMBL" id="ASF47776.1"/>
    </source>
</evidence>
<dbReference type="GO" id="GO:0003824">
    <property type="term" value="F:catalytic activity"/>
    <property type="evidence" value="ECO:0007669"/>
    <property type="project" value="InterPro"/>
</dbReference>
<dbReference type="InterPro" id="IPR000873">
    <property type="entry name" value="AMP-dep_synth/lig_dom"/>
</dbReference>
<dbReference type="InterPro" id="IPR025110">
    <property type="entry name" value="AMP-bd_C"/>
</dbReference>
<dbReference type="Gene3D" id="1.10.1200.10">
    <property type="entry name" value="ACP-like"/>
    <property type="match status" value="2"/>
</dbReference>
<dbReference type="InterPro" id="IPR023213">
    <property type="entry name" value="CAT-like_dom_sf"/>
</dbReference>
<dbReference type="Pfam" id="PF00501">
    <property type="entry name" value="AMP-binding"/>
    <property type="match status" value="2"/>
</dbReference>
<dbReference type="CDD" id="cd05930">
    <property type="entry name" value="A_NRPS"/>
    <property type="match status" value="1"/>
</dbReference>
<dbReference type="PANTHER" id="PTHR45527:SF1">
    <property type="entry name" value="FATTY ACID SYNTHASE"/>
    <property type="match status" value="1"/>
</dbReference>
<dbReference type="InterPro" id="IPR001242">
    <property type="entry name" value="Condensation_dom"/>
</dbReference>
<evidence type="ECO:0000259" key="5">
    <source>
        <dbReference type="PROSITE" id="PS50075"/>
    </source>
</evidence>
<dbReference type="GO" id="GO:0043041">
    <property type="term" value="P:amino acid activation for nonribosomal peptide biosynthetic process"/>
    <property type="evidence" value="ECO:0007669"/>
    <property type="project" value="TreeGrafter"/>
</dbReference>
<dbReference type="InterPro" id="IPR006162">
    <property type="entry name" value="Ppantetheine_attach_site"/>
</dbReference>
<dbReference type="FunFam" id="3.40.50.980:FF:000001">
    <property type="entry name" value="Non-ribosomal peptide synthetase"/>
    <property type="match status" value="1"/>
</dbReference>
<dbReference type="GO" id="GO:0031177">
    <property type="term" value="F:phosphopantetheine binding"/>
    <property type="evidence" value="ECO:0007669"/>
    <property type="project" value="TreeGrafter"/>
</dbReference>
<dbReference type="GO" id="GO:0005737">
    <property type="term" value="C:cytoplasm"/>
    <property type="evidence" value="ECO:0007669"/>
    <property type="project" value="TreeGrafter"/>
</dbReference>
<gene>
    <name evidence="6" type="ORF">CEK71_17840</name>
</gene>
<dbReference type="FunFam" id="3.40.50.980:FF:000002">
    <property type="entry name" value="Enterobactin synthetase component F"/>
    <property type="match status" value="1"/>
</dbReference>
<dbReference type="InterPro" id="IPR036736">
    <property type="entry name" value="ACP-like_sf"/>
</dbReference>
<dbReference type="RefSeq" id="WP_088620646.1">
    <property type="nucleotide sequence ID" value="NZ_CP022129.1"/>
</dbReference>
<keyword evidence="3" id="KW-0596">Phosphopantetheine</keyword>
<dbReference type="Gene3D" id="3.30.559.10">
    <property type="entry name" value="Chloramphenicol acetyltransferase-like domain"/>
    <property type="match status" value="3"/>
</dbReference>
<dbReference type="Pfam" id="PF00668">
    <property type="entry name" value="Condensation"/>
    <property type="match status" value="3"/>
</dbReference>
<evidence type="ECO:0000313" key="7">
    <source>
        <dbReference type="Proteomes" id="UP000197019"/>
    </source>
</evidence>
<dbReference type="EMBL" id="CP022129">
    <property type="protein sequence ID" value="ASF47776.1"/>
    <property type="molecule type" value="Genomic_DNA"/>
</dbReference>
<dbReference type="FunFam" id="1.10.1200.10:FF:000005">
    <property type="entry name" value="Nonribosomal peptide synthetase 1"/>
    <property type="match status" value="2"/>
</dbReference>
<dbReference type="InterPro" id="IPR010071">
    <property type="entry name" value="AA_adenyl_dom"/>
</dbReference>
<dbReference type="CDD" id="cd19531">
    <property type="entry name" value="LCL_NRPS-like"/>
    <property type="match status" value="1"/>
</dbReference>
<dbReference type="FunFam" id="2.30.38.10:FF:000001">
    <property type="entry name" value="Non-ribosomal peptide synthetase PvdI"/>
    <property type="match status" value="2"/>
</dbReference>
<dbReference type="Gene3D" id="3.30.559.30">
    <property type="entry name" value="Nonribosomal peptide synthetase, condensation domain"/>
    <property type="match status" value="3"/>
</dbReference>
<dbReference type="PROSITE" id="PS00455">
    <property type="entry name" value="AMP_BINDING"/>
    <property type="match status" value="2"/>
</dbReference>
<dbReference type="Gene3D" id="2.30.38.10">
    <property type="entry name" value="Luciferase, Domain 3"/>
    <property type="match status" value="2"/>
</dbReference>
<dbReference type="GO" id="GO:0044550">
    <property type="term" value="P:secondary metabolite biosynthetic process"/>
    <property type="evidence" value="ECO:0007669"/>
    <property type="project" value="UniProtKB-ARBA"/>
</dbReference>
<dbReference type="PROSITE" id="PS50075">
    <property type="entry name" value="CARRIER"/>
    <property type="match status" value="2"/>
</dbReference>
<evidence type="ECO:0000256" key="3">
    <source>
        <dbReference type="ARBA" id="ARBA00022450"/>
    </source>
</evidence>
<dbReference type="NCBIfam" id="TIGR01733">
    <property type="entry name" value="AA-adenyl-dom"/>
    <property type="match status" value="2"/>
</dbReference>
<dbReference type="NCBIfam" id="NF003417">
    <property type="entry name" value="PRK04813.1"/>
    <property type="match status" value="2"/>
</dbReference>
<keyword evidence="7" id="KW-1185">Reference proteome</keyword>
<dbReference type="SUPFAM" id="SSF56801">
    <property type="entry name" value="Acetyl-CoA synthetase-like"/>
    <property type="match status" value="2"/>
</dbReference>
<comment type="cofactor">
    <cofactor evidence="1">
        <name>pantetheine 4'-phosphate</name>
        <dbReference type="ChEBI" id="CHEBI:47942"/>
    </cofactor>
</comment>
<dbReference type="SUPFAM" id="SSF47336">
    <property type="entry name" value="ACP-like"/>
    <property type="match status" value="2"/>
</dbReference>
<dbReference type="CDD" id="cd17643">
    <property type="entry name" value="A_NRPS_Cytc1-like"/>
    <property type="match status" value="1"/>
</dbReference>
<dbReference type="InterPro" id="IPR045851">
    <property type="entry name" value="AMP-bd_C_sf"/>
</dbReference>
<proteinExistence type="inferred from homology"/>
<accession>A0A1Z4C2L0</accession>
<dbReference type="Gene3D" id="3.40.50.980">
    <property type="match status" value="4"/>
</dbReference>
<dbReference type="Pfam" id="PF00550">
    <property type="entry name" value="PP-binding"/>
    <property type="match status" value="2"/>
</dbReference>
<dbReference type="SUPFAM" id="SSF52777">
    <property type="entry name" value="CoA-dependent acyltransferases"/>
    <property type="match status" value="6"/>
</dbReference>
<feature type="domain" description="Carrier" evidence="5">
    <location>
        <begin position="1000"/>
        <end position="1074"/>
    </location>
</feature>
<organism evidence="6 7">
    <name type="scientific">Methylovulum psychrotolerans</name>
    <dbReference type="NCBI Taxonomy" id="1704499"/>
    <lineage>
        <taxon>Bacteria</taxon>
        <taxon>Pseudomonadati</taxon>
        <taxon>Pseudomonadota</taxon>
        <taxon>Gammaproteobacteria</taxon>
        <taxon>Methylococcales</taxon>
        <taxon>Methylococcaceae</taxon>
        <taxon>Methylovulum</taxon>
    </lineage>
</organism>
<comment type="similarity">
    <text evidence="2">Belongs to the ATP-dependent AMP-binding enzyme family.</text>
</comment>
<sequence>MQDATVTPDASQQKRARLIAKLHRPTITDTPIKARPTPGNTPLSYGQEALWLMSQLDPDNPVYNVAGALAFNGALNVAALRQSLAEVQRRHKILHSRFGKRSGILTQQPDAGGGLAWSTVDLSHLPSAQAPAVCQQCAEVFTRIPFALDKAAPLRALLITLHPHQQVLVVVLHHIVADRWSVAILMREVASLYQRFASGLPSLLPELALHYGDFAFWQRQQGDTAQAHSAYWQQKLQGLAPLLALPTDYPRPPVFSYRGDLYHFTLPDTVTADIHRLAKQHNATLFMVMAAALQVLLSRYTHSRDIAIGYTSAGRNQTQTAELIGFFVNTLVLRGQLDDDATFAGLLAAVRSQALADQAHQDIAFGQLLEAVNPVRNTSHAPLFQVLLTVQNAPKMDFRLPGLSVTPLPLASKTAQFDLTFLFEEQDGQLQGTIEYSTDLFAAATLARLAGHLETLLTALVVHPQQALKHAPLLTDAEWQQLVLAWNPEQPLEATLLPLPQQFTAQAQATPNNTALVFAEETITYRELNGRAEHLAQTLQRLGVRPESRVGVCAERSVDLVVAVLAVLKAGAAYLPLDPAYPQERLNFMVKDAAVSLLLCQTAFIGNFQGLDCPLVTIGPAANGHTGAVLTLTANLDNTAYIIYTSGSSGQPKGVAVSHRNLLHSTLARGGYYGDAPSCFLLLSSFAFDSSVAGIFWTLSHGGCLCVPETADTANPVALAKLISRHQVSHLLALPSLYAALADTAAAGQLQSLRTVIVAGEACPGAVANRHHERLPQVRFVNEYGPTEATVWSSAYQSQTLEPAGILPIGRAIDRVQLYLLDRHYRPVPIGVTGEICIGGAGLAQGYGNRPDLTAEKFIPNPFGLPGSRLYKTGDWAKYRSDGNIDFLGRGDGQVKIRGFRIELGEIESQLAVLPGIRAAAVVVREDQPGDQRLVAYLLADSGWTVSGLRQSLAAVLPDYMIPSAFVGLNEFPLTPNGKLDRLALPTPDREALTAGAYAAPQGEAETVLAQLWQDLLGVGQVGRYDHFFELGGHSLLAIGLIERLQQQGFCADVMNVFSLPVLADMAATLQAATSPSLVADTAQIPSDAQMLTPAMLALVTLTQAELDALCTQVPGGAANIQDVYPLAPLQEGILFHHLLATGSDAYLKRAMLRFATRERLDSFLNALQTVINRHDILRTAVHWQDLPQPVQVVQRQAVLPVITLAGAADTEALAALSAQTDPGRLVMDLHHAPLFAAYTLFDSAADNWLLALVNHHLIDDNYTLQLILTEINQIFLGQGGQLLPPVPYRQFIAHLLSVPDSGHEAYFRSQLGDIDEPCAPFGVLDIQGNGQHLHEAKLPLSADLAQRLYGTARQQGVTAAVLFHAAWAQVLGQCTGRDEVVFGTVLSGRLQAQTGASQALGVFINTLPIRLSLTGHSAQQLLADCYQRLGGLLAHEHAALALAQRCSAVAAGLPLFTSLLNYRHSNLVAADTGNLFAWPGIALLSTEEHTNYPITLCIDDLGDGFRLTVQCADGIAAERVVAYLETALESLTTALGFLPDYPANLLNILPDAEREQVLADFNTPLAAYPQALCLHQQFERQALATPDAIALVYEGQTLSYGGLNRLAGQLAQRLRALGICPDDRVGLCAERSLDMVVGLLAILKAGGAYLPLDPAYPDERLAYLLDDSQPVALLTQTALQPRLAAMLPRPLPLIVMDAPYRADAEELLAAEVSPEHLAYVIYTSGSTGQPKGVMVSHANATRLFAATHDYFHCTAADVWTLFHSVAFDFSVWELWGALLSGGRLVIVPQDTARNPDSFYRLLCREQVSILNQTPSAFRQLIAAQARNPLPHQLRTIIFGGEALDFRSLAPWLASNPLARTALVNMYGITETTVHATYRLLSEADILAGTASNIGKPLPDLAFYLLNPHGQPVPLGAVGEIHIGGAGVARGYLNRPELSTERFIQNPFCQSAGRLYKTGDLGRWLADGTIEYWGRNDCQVKIRGFRIELGEIEACLCQCPDIREAVVIAREDVPGDKRLVAYLIAQPGHTPDPAALRQQLARHLADYMLPSAFVMLEQFPLTANGKLARKALPVPDGGSVAARAYQAPQSPSETVIAQLWQELLHLQQVGRYDHFFELGGHSLLVVALIERLRQHGLSASVRAVFTAPVLADLAAQLDIQQLPQADIAVPPNLISADCTALTPDLLPLVSLSQTQLDGLVGQVPGGAANIQDIYPLGPLQEGILFHHLLGAGTPGAAYLQRSIITFTTRGAVDNFLSALQTVINRHDILRTAVHWADLPQPVQVVQRQAPLPIINLTAAATEDALQSLLAQTEPSRQGMDLHRAPLFAAYMLFDPSAPRWLLALLNHHLVDDNYTLQLVLAEIQQILQGHSAALPPPLPYRQYIAHVASVPASVHQAYFSRQLAAIDSPTAPFGILDTQGDGCHIREAVQTLSSPLALRIRRSAREHGVTAAAVCHAAWAQVLAQCTGRDTVVFGTVLSGRLQGQAGTAQALGVFINTLPLCIRLDGHSAASLVSDSQQRLSELLNHEHAALSLAQRCSGVAAGLPLFTTLLNYRHANLLSQQNPQPWAWEGLEVLRSEERTNYPITVCIDDLGDGFLLTAQCTDGIDPGRIAGYLETALEHLTAALANRPACPVSQLSILPDTERRLVLA</sequence>
<dbReference type="CDD" id="cd19544">
    <property type="entry name" value="E-C_NRPS"/>
    <property type="match status" value="2"/>
</dbReference>
<dbReference type="Proteomes" id="UP000197019">
    <property type="component" value="Chromosome"/>
</dbReference>
<protein>
    <submittedName>
        <fullName evidence="6">Non-ribosomal peptide synthetase</fullName>
    </submittedName>
</protein>
<evidence type="ECO:0000256" key="2">
    <source>
        <dbReference type="ARBA" id="ARBA00006432"/>
    </source>
</evidence>
<feature type="domain" description="Carrier" evidence="5">
    <location>
        <begin position="2087"/>
        <end position="2161"/>
    </location>
</feature>
<dbReference type="InterPro" id="IPR020845">
    <property type="entry name" value="AMP-binding_CS"/>
</dbReference>
<dbReference type="KEGG" id="mpsy:CEK71_17840"/>